<comment type="catalytic activity">
    <reaction evidence="5">
        <text>a 1,2-diacyl-sn-glycero-3-phospho-(1D-myo-inositol) + ATP = a 1,2-diacyl-sn-glycero-3-phospho-(1D-myo-inositol 4-phosphate) + ADP + H(+)</text>
        <dbReference type="Rhea" id="RHEA:19877"/>
        <dbReference type="ChEBI" id="CHEBI:15378"/>
        <dbReference type="ChEBI" id="CHEBI:30616"/>
        <dbReference type="ChEBI" id="CHEBI:57880"/>
        <dbReference type="ChEBI" id="CHEBI:58178"/>
        <dbReference type="ChEBI" id="CHEBI:456216"/>
        <dbReference type="EC" id="2.7.1.67"/>
    </reaction>
    <physiologicalReaction direction="left-to-right" evidence="5">
        <dbReference type="Rhea" id="RHEA:19878"/>
    </physiologicalReaction>
</comment>
<evidence type="ECO:0000313" key="10">
    <source>
        <dbReference type="EMBL" id="CAD5234064.1"/>
    </source>
</evidence>
<dbReference type="Gene3D" id="3.30.1010.10">
    <property type="entry name" value="Phosphatidylinositol 3-kinase Catalytic Subunit, Chain A, domain 4"/>
    <property type="match status" value="1"/>
</dbReference>
<proteinExistence type="predicted"/>
<evidence type="ECO:0000256" key="1">
    <source>
        <dbReference type="ARBA" id="ARBA00004450"/>
    </source>
</evidence>
<keyword evidence="4" id="KW-0418">Kinase</keyword>
<dbReference type="GO" id="GO:0005741">
    <property type="term" value="C:mitochondrial outer membrane"/>
    <property type="evidence" value="ECO:0007669"/>
    <property type="project" value="UniProtKB-SubCell"/>
</dbReference>
<dbReference type="InterPro" id="IPR036940">
    <property type="entry name" value="PI3/4_kinase_cat_sf"/>
</dbReference>
<dbReference type="PROSITE" id="PS00915">
    <property type="entry name" value="PI3_4_KINASE_1"/>
    <property type="match status" value="1"/>
</dbReference>
<evidence type="ECO:0000256" key="4">
    <source>
        <dbReference type="ARBA" id="ARBA00022777"/>
    </source>
</evidence>
<dbReference type="SUPFAM" id="SSF48371">
    <property type="entry name" value="ARM repeat"/>
    <property type="match status" value="1"/>
</dbReference>
<dbReference type="PANTHER" id="PTHR10048:SF22">
    <property type="entry name" value="PHOSPHATIDYLINOSITOL 4-KINASE BETA"/>
    <property type="match status" value="1"/>
</dbReference>
<evidence type="ECO:0000256" key="8">
    <source>
        <dbReference type="SAM" id="MobiDB-lite"/>
    </source>
</evidence>
<dbReference type="InterPro" id="IPR049160">
    <property type="entry name" value="PI4KB-PIK1_PIK"/>
</dbReference>
<dbReference type="Pfam" id="PF00454">
    <property type="entry name" value="PI3_PI4_kinase"/>
    <property type="match status" value="1"/>
</dbReference>
<dbReference type="GO" id="GO:0046854">
    <property type="term" value="P:phosphatidylinositol phosphate biosynthetic process"/>
    <property type="evidence" value="ECO:0007669"/>
    <property type="project" value="InterPro"/>
</dbReference>
<dbReference type="EMBL" id="CAJFCV020000006">
    <property type="protein sequence ID" value="CAG9129644.1"/>
    <property type="molecule type" value="Genomic_DNA"/>
</dbReference>
<evidence type="ECO:0000256" key="6">
    <source>
        <dbReference type="ARBA" id="ARBA00037860"/>
    </source>
</evidence>
<dbReference type="GO" id="GO:0030867">
    <property type="term" value="C:rough endoplasmic reticulum membrane"/>
    <property type="evidence" value="ECO:0007669"/>
    <property type="project" value="UniProtKB-SubCell"/>
</dbReference>
<feature type="region of interest" description="Disordered" evidence="8">
    <location>
        <begin position="147"/>
        <end position="256"/>
    </location>
</feature>
<evidence type="ECO:0000256" key="2">
    <source>
        <dbReference type="ARBA" id="ARBA00012169"/>
    </source>
</evidence>
<dbReference type="Gene3D" id="1.10.1070.11">
    <property type="entry name" value="Phosphatidylinositol 3-/4-kinase, catalytic domain"/>
    <property type="match status" value="1"/>
</dbReference>
<dbReference type="InterPro" id="IPR015433">
    <property type="entry name" value="PI3/4_kinase"/>
</dbReference>
<feature type="compositionally biased region" description="Polar residues" evidence="8">
    <location>
        <begin position="169"/>
        <end position="184"/>
    </location>
</feature>
<feature type="compositionally biased region" description="Basic and acidic residues" evidence="8">
    <location>
        <begin position="79"/>
        <end position="88"/>
    </location>
</feature>
<dbReference type="GO" id="GO:0004430">
    <property type="term" value="F:1-phosphatidylinositol 4-kinase activity"/>
    <property type="evidence" value="ECO:0007669"/>
    <property type="project" value="UniProtKB-EC"/>
</dbReference>
<evidence type="ECO:0000313" key="11">
    <source>
        <dbReference type="Proteomes" id="UP000659654"/>
    </source>
</evidence>
<protein>
    <recommendedName>
        <fullName evidence="7">Phosphatidylinositol 4-kinase beta</fullName>
        <ecNumber evidence="2">2.7.1.67</ecNumber>
    </recommendedName>
</protein>
<accession>A0A7I8X013</accession>
<dbReference type="SMR" id="A0A7I8X013"/>
<dbReference type="Pfam" id="PF21245">
    <property type="entry name" value="PI4KB-PIK1_PIK"/>
    <property type="match status" value="1"/>
</dbReference>
<dbReference type="OrthoDB" id="10264149at2759"/>
<dbReference type="InterPro" id="IPR057754">
    <property type="entry name" value="PI4-kinase_beta/PIK1_cat"/>
</dbReference>
<dbReference type="FunFam" id="1.10.1070.11:FF:000016">
    <property type="entry name" value="PIK1p Phosphatidylinositol 4-kinase"/>
    <property type="match status" value="1"/>
</dbReference>
<comment type="caution">
    <text evidence="10">The sequence shown here is derived from an EMBL/GenBank/DDBJ whole genome shotgun (WGS) entry which is preliminary data.</text>
</comment>
<name>A0A7I8X013_BURXY</name>
<feature type="compositionally biased region" description="Basic and acidic residues" evidence="8">
    <location>
        <begin position="213"/>
        <end position="229"/>
    </location>
</feature>
<evidence type="ECO:0000259" key="9">
    <source>
        <dbReference type="PROSITE" id="PS50290"/>
    </source>
</evidence>
<comment type="subcellular location">
    <subcellularLocation>
        <location evidence="1">Mitochondrion outer membrane</location>
        <topology evidence="1">Peripheral membrane protein</topology>
    </subcellularLocation>
    <subcellularLocation>
        <location evidence="6">Rough endoplasmic reticulum membrane</location>
        <topology evidence="6">Peripheral membrane protein</topology>
    </subcellularLocation>
</comment>
<evidence type="ECO:0000256" key="5">
    <source>
        <dbReference type="ARBA" id="ARBA00036767"/>
    </source>
</evidence>
<dbReference type="Proteomes" id="UP000582659">
    <property type="component" value="Unassembled WGS sequence"/>
</dbReference>
<organism evidence="10 11">
    <name type="scientific">Bursaphelenchus xylophilus</name>
    <name type="common">Pinewood nematode worm</name>
    <name type="synonym">Aphelenchoides xylophilus</name>
    <dbReference type="NCBI Taxonomy" id="6326"/>
    <lineage>
        <taxon>Eukaryota</taxon>
        <taxon>Metazoa</taxon>
        <taxon>Ecdysozoa</taxon>
        <taxon>Nematoda</taxon>
        <taxon>Chromadorea</taxon>
        <taxon>Rhabditida</taxon>
        <taxon>Tylenchina</taxon>
        <taxon>Tylenchomorpha</taxon>
        <taxon>Aphelenchoidea</taxon>
        <taxon>Aphelenchoididae</taxon>
        <taxon>Bursaphelenchus</taxon>
    </lineage>
</organism>
<dbReference type="PROSITE" id="PS50290">
    <property type="entry name" value="PI3_4_KINASE_3"/>
    <property type="match status" value="1"/>
</dbReference>
<dbReference type="AlphaFoldDB" id="A0A7I8X013"/>
<feature type="compositionally biased region" description="Polar residues" evidence="8">
    <location>
        <begin position="100"/>
        <end position="110"/>
    </location>
</feature>
<evidence type="ECO:0000256" key="3">
    <source>
        <dbReference type="ARBA" id="ARBA00022679"/>
    </source>
</evidence>
<dbReference type="GO" id="GO:0048015">
    <property type="term" value="P:phosphatidylinositol-mediated signaling"/>
    <property type="evidence" value="ECO:0007669"/>
    <property type="project" value="TreeGrafter"/>
</dbReference>
<dbReference type="InterPro" id="IPR016024">
    <property type="entry name" value="ARM-type_fold"/>
</dbReference>
<reference evidence="10" key="1">
    <citation type="submission" date="2020-09" db="EMBL/GenBank/DDBJ databases">
        <authorList>
            <person name="Kikuchi T."/>
        </authorList>
    </citation>
    <scope>NUCLEOTIDE SEQUENCE</scope>
    <source>
        <strain evidence="10">Ka4C1</strain>
    </source>
</reference>
<dbReference type="CDD" id="cd05168">
    <property type="entry name" value="PI4Kc_III_beta"/>
    <property type="match status" value="1"/>
</dbReference>
<feature type="region of interest" description="Disordered" evidence="8">
    <location>
        <begin position="74"/>
        <end position="123"/>
    </location>
</feature>
<dbReference type="InterPro" id="IPR000403">
    <property type="entry name" value="PI3/4_kinase_cat_dom"/>
</dbReference>
<feature type="region of interest" description="Disordered" evidence="8">
    <location>
        <begin position="740"/>
        <end position="769"/>
    </location>
</feature>
<dbReference type="SMART" id="SM00146">
    <property type="entry name" value="PI3Kc"/>
    <property type="match status" value="1"/>
</dbReference>
<dbReference type="InterPro" id="IPR011009">
    <property type="entry name" value="Kinase-like_dom_sf"/>
</dbReference>
<keyword evidence="3" id="KW-0808">Transferase</keyword>
<dbReference type="EC" id="2.7.1.67" evidence="2"/>
<keyword evidence="11" id="KW-1185">Reference proteome</keyword>
<feature type="compositionally biased region" description="Low complexity" evidence="8">
    <location>
        <begin position="89"/>
        <end position="99"/>
    </location>
</feature>
<feature type="compositionally biased region" description="Polar residues" evidence="8">
    <location>
        <begin position="230"/>
        <end position="248"/>
    </location>
</feature>
<sequence length="1053" mass="118396">MFGRVPSTDCNHSSTGICPKCNLERTYNLNSTSKAFPIKNDRFIVTNHSQSPKTTPILDVFDLHSNSGSFSGHNTYLPDFKEEDKADTSSRSFSTSSNSEVGSKSISVQKSRTLSTASSSESDQIFMPSEVLDGTIEEQVEVASRVTSKGQQKYEKSVESTVGVRGSDQAINGTRRSSTSSKIPENSLEIHENGNKKILNGTKEPAESSDDGFEAKEEIGIEFSPKIERQTSANGSESGIGTLESGTANVEDEEEDETYTSFDALQKQLDLDGEVEEKDQECSKNLPQGLIRLFESSYFNMEIALQYLYKNESIDVIMYLGKVLHRFPNSEVDFFIPQLISMYINMNPVASAIHNYVIERCKTSMEFSLECFWLLDAYGVDQYKTHHKKAQGFFLKETIINEYMKSHRIHLMKSPAASAALHHRSQSDARLSEDSPPPMIEEPQPRQMNGVDNGYHMRRTESTRSVRSMYQGSAMADLSSGRAFDSRCRCLQASNSSIPDVACSCGADQKTRPEMAFVDSLIAIGNRLKDIPTKEDKSKRLVYELFLLNLNLPARVWLPLYGTNHFIVRIPYGEGCVLNSKDKAPYCIYCEVIEISNIEDVELPQKKVELEGEFHRTMRTNSASSMYNIGSPNNAHLASSFALPTLSPVEEGAAARMEKPIDALDPRSPVVQMVAPTITEPEQQDDDVLTQFDKIIDESLSVADSDDLSSQFSADAEFREEPLSKFEKIRNRLAALKRRRRQRIAHSPDDPSASAMSEPWEEKQARIRQSSPYGDLEGWKLTPVIIKTGDDLRQELLAYQLLTTLQNIWRDENVPLYLRPYKILVCSADSGMIEPIPNACSLHQIKKNLSSKPSLDDAAQPYSPTLLSHFLINYGSRLSESFQQAQQNFVRSCAAYSLACYFLQVKDRHNGNILLDSEGHLIHIDFGYILSISPKNLGFETSPFKLTQELIDVMGGANSEMFAGYKELIFNGMVAARKHSERIISIVEVMSNGSQLPCFRGGQNVLRLLRERFHLGYTEQQLRQMVNQLVEQSRDSLTTRLYDNFQYYTNGIF</sequence>
<feature type="region of interest" description="Disordered" evidence="8">
    <location>
        <begin position="422"/>
        <end position="454"/>
    </location>
</feature>
<dbReference type="Proteomes" id="UP000659654">
    <property type="component" value="Unassembled WGS sequence"/>
</dbReference>
<evidence type="ECO:0000256" key="7">
    <source>
        <dbReference type="ARBA" id="ARBA00039877"/>
    </source>
</evidence>
<gene>
    <name evidence="10" type="ORF">BXYJ_LOCUS14155</name>
</gene>
<dbReference type="PANTHER" id="PTHR10048">
    <property type="entry name" value="PHOSPHATIDYLINOSITOL KINASE"/>
    <property type="match status" value="1"/>
</dbReference>
<dbReference type="EMBL" id="CAJFDI010000006">
    <property type="protein sequence ID" value="CAD5234064.1"/>
    <property type="molecule type" value="Genomic_DNA"/>
</dbReference>
<feature type="domain" description="PI3K/PI4K catalytic" evidence="9">
    <location>
        <begin position="758"/>
        <end position="1038"/>
    </location>
</feature>
<dbReference type="InterPro" id="IPR018936">
    <property type="entry name" value="PI3/4_kinase_CS"/>
</dbReference>
<feature type="compositionally biased region" description="Low complexity" evidence="8">
    <location>
        <begin position="111"/>
        <end position="122"/>
    </location>
</feature>
<dbReference type="SUPFAM" id="SSF56112">
    <property type="entry name" value="Protein kinase-like (PK-like)"/>
    <property type="match status" value="1"/>
</dbReference>